<organism evidence="2">
    <name type="scientific">Lepeophtheirus salmonis</name>
    <name type="common">Salmon louse</name>
    <name type="synonym">Caligus salmonis</name>
    <dbReference type="NCBI Taxonomy" id="72036"/>
    <lineage>
        <taxon>Eukaryota</taxon>
        <taxon>Metazoa</taxon>
        <taxon>Ecdysozoa</taxon>
        <taxon>Arthropoda</taxon>
        <taxon>Crustacea</taxon>
        <taxon>Multicrustacea</taxon>
        <taxon>Hexanauplia</taxon>
        <taxon>Copepoda</taxon>
        <taxon>Siphonostomatoida</taxon>
        <taxon>Caligidae</taxon>
        <taxon>Lepeophtheirus</taxon>
    </lineage>
</organism>
<keyword evidence="1" id="KW-0472">Membrane</keyword>
<feature type="non-terminal residue" evidence="2">
    <location>
        <position position="1"/>
    </location>
</feature>
<evidence type="ECO:0000256" key="1">
    <source>
        <dbReference type="SAM" id="Phobius"/>
    </source>
</evidence>
<proteinExistence type="predicted"/>
<feature type="transmembrane region" description="Helical" evidence="1">
    <location>
        <begin position="31"/>
        <end position="53"/>
    </location>
</feature>
<reference evidence="2" key="1">
    <citation type="submission" date="2014-05" db="EMBL/GenBank/DDBJ databases">
        <authorList>
            <person name="Chronopoulou M."/>
        </authorList>
    </citation>
    <scope>NUCLEOTIDE SEQUENCE</scope>
    <source>
        <tissue evidence="2">Whole organism</tissue>
    </source>
</reference>
<keyword evidence="1" id="KW-1133">Transmembrane helix</keyword>
<evidence type="ECO:0000313" key="2">
    <source>
        <dbReference type="EMBL" id="CDW20629.1"/>
    </source>
</evidence>
<protein>
    <submittedName>
        <fullName evidence="2">Uncharacterized protein</fullName>
    </submittedName>
</protein>
<dbReference type="AlphaFoldDB" id="A0A0K2T3H2"/>
<dbReference type="EMBL" id="HACA01003268">
    <property type="protein sequence ID" value="CDW20629.1"/>
    <property type="molecule type" value="Transcribed_RNA"/>
</dbReference>
<accession>A0A0K2T3H2</accession>
<sequence>YNLQATRNNVNFLLHYWAVYLLQRLKYPYNILCLSYFCSTVCVIINLSSYPFFFNDTLFVTKYIQILELIIELVKNAFCLF</sequence>
<name>A0A0K2T3H2_LEPSM</name>
<keyword evidence="1" id="KW-0812">Transmembrane</keyword>